<dbReference type="InterPro" id="IPR050638">
    <property type="entry name" value="AA-Vitamin_Transporters"/>
</dbReference>
<comment type="similarity">
    <text evidence="2">Belongs to the EamA transporter family.</text>
</comment>
<feature type="domain" description="EamA" evidence="7">
    <location>
        <begin position="14"/>
        <end position="139"/>
    </location>
</feature>
<gene>
    <name evidence="8" type="ORF">JFN90_03245</name>
</gene>
<evidence type="ECO:0000256" key="2">
    <source>
        <dbReference type="ARBA" id="ARBA00007362"/>
    </source>
</evidence>
<evidence type="ECO:0000256" key="5">
    <source>
        <dbReference type="ARBA" id="ARBA00023136"/>
    </source>
</evidence>
<protein>
    <submittedName>
        <fullName evidence="8">EamA family transporter</fullName>
    </submittedName>
</protein>
<feature type="transmembrane region" description="Helical" evidence="6">
    <location>
        <begin position="267"/>
        <end position="283"/>
    </location>
</feature>
<feature type="transmembrane region" description="Helical" evidence="6">
    <location>
        <begin position="123"/>
        <end position="143"/>
    </location>
</feature>
<accession>A0ABS0YMN6</accession>
<comment type="subcellular location">
    <subcellularLocation>
        <location evidence="1">Membrane</location>
        <topology evidence="1">Multi-pass membrane protein</topology>
    </subcellularLocation>
</comment>
<feature type="transmembrane region" description="Helical" evidence="6">
    <location>
        <begin position="241"/>
        <end position="261"/>
    </location>
</feature>
<evidence type="ECO:0000313" key="8">
    <source>
        <dbReference type="EMBL" id="MBJ6799148.1"/>
    </source>
</evidence>
<evidence type="ECO:0000259" key="7">
    <source>
        <dbReference type="Pfam" id="PF00892"/>
    </source>
</evidence>
<dbReference type="SUPFAM" id="SSF103481">
    <property type="entry name" value="Multidrug resistance efflux transporter EmrE"/>
    <property type="match status" value="2"/>
</dbReference>
<feature type="transmembrane region" description="Helical" evidence="6">
    <location>
        <begin position="12"/>
        <end position="34"/>
    </location>
</feature>
<feature type="transmembrane region" description="Helical" evidence="6">
    <location>
        <begin position="70"/>
        <end position="90"/>
    </location>
</feature>
<dbReference type="RefSeq" id="WP_199393667.1">
    <property type="nucleotide sequence ID" value="NZ_JAEMHK010000002.1"/>
</dbReference>
<dbReference type="InterPro" id="IPR000620">
    <property type="entry name" value="EamA_dom"/>
</dbReference>
<feature type="domain" description="EamA" evidence="7">
    <location>
        <begin position="149"/>
        <end position="281"/>
    </location>
</feature>
<evidence type="ECO:0000313" key="9">
    <source>
        <dbReference type="Proteomes" id="UP000641025"/>
    </source>
</evidence>
<keyword evidence="9" id="KW-1185">Reference proteome</keyword>
<feature type="transmembrane region" description="Helical" evidence="6">
    <location>
        <begin position="212"/>
        <end position="234"/>
    </location>
</feature>
<reference evidence="8 9" key="1">
    <citation type="submission" date="2020-12" db="EMBL/GenBank/DDBJ databases">
        <title>Geomonas sp. Red259, isolated from paddy soil.</title>
        <authorList>
            <person name="Xu Z."/>
            <person name="Zhang Z."/>
            <person name="Masuda Y."/>
            <person name="Itoh H."/>
            <person name="Senoo K."/>
        </authorList>
    </citation>
    <scope>NUCLEOTIDE SEQUENCE [LARGE SCALE GENOMIC DNA]</scope>
    <source>
        <strain evidence="8 9">Red259</strain>
    </source>
</reference>
<organism evidence="8 9">
    <name type="scientific">Geomonas propionica</name>
    <dbReference type="NCBI Taxonomy" id="2798582"/>
    <lineage>
        <taxon>Bacteria</taxon>
        <taxon>Pseudomonadati</taxon>
        <taxon>Thermodesulfobacteriota</taxon>
        <taxon>Desulfuromonadia</taxon>
        <taxon>Geobacterales</taxon>
        <taxon>Geobacteraceae</taxon>
        <taxon>Geomonas</taxon>
    </lineage>
</organism>
<keyword evidence="3 6" id="KW-0812">Transmembrane</keyword>
<dbReference type="Pfam" id="PF00892">
    <property type="entry name" value="EamA"/>
    <property type="match status" value="2"/>
</dbReference>
<evidence type="ECO:0000256" key="6">
    <source>
        <dbReference type="SAM" id="Phobius"/>
    </source>
</evidence>
<dbReference type="EMBL" id="JAEMHK010000002">
    <property type="protein sequence ID" value="MBJ6799148.1"/>
    <property type="molecule type" value="Genomic_DNA"/>
</dbReference>
<keyword evidence="4 6" id="KW-1133">Transmembrane helix</keyword>
<evidence type="ECO:0000256" key="4">
    <source>
        <dbReference type="ARBA" id="ARBA00022989"/>
    </source>
</evidence>
<name>A0ABS0YMN6_9BACT</name>
<evidence type="ECO:0000256" key="3">
    <source>
        <dbReference type="ARBA" id="ARBA00022692"/>
    </source>
</evidence>
<feature type="transmembrane region" description="Helical" evidence="6">
    <location>
        <begin position="96"/>
        <end position="116"/>
    </location>
</feature>
<feature type="transmembrane region" description="Helical" evidence="6">
    <location>
        <begin position="149"/>
        <end position="167"/>
    </location>
</feature>
<dbReference type="PANTHER" id="PTHR32322">
    <property type="entry name" value="INNER MEMBRANE TRANSPORTER"/>
    <property type="match status" value="1"/>
</dbReference>
<evidence type="ECO:0000256" key="1">
    <source>
        <dbReference type="ARBA" id="ARBA00004141"/>
    </source>
</evidence>
<keyword evidence="5 6" id="KW-0472">Membrane</keyword>
<proteinExistence type="inferred from homology"/>
<dbReference type="Proteomes" id="UP000641025">
    <property type="component" value="Unassembled WGS sequence"/>
</dbReference>
<dbReference type="InterPro" id="IPR037185">
    <property type="entry name" value="EmrE-like"/>
</dbReference>
<feature type="transmembrane region" description="Helical" evidence="6">
    <location>
        <begin position="179"/>
        <end position="200"/>
    </location>
</feature>
<sequence>MATDQNRHLLRTSLVTAIAPCIWGSTYIVTTQLLPPNHPLTAALLRVLPIGLIMIALQRRAPLAEWWGRLLFLGLLNIGVFQALLFIAAYRLPGGVAATVIATQPLGVIVLSRPLLGSTPTRLAWIAAGTGVVGVALLVLTPAARLDAFGLAAAFAGAGCMALGTVLTKRWSTAPLPIAAFTGWQLVFGGLFLLPLALLFEAPLAGVTVKNVIGYAYLGIFGTGITYMIFFWGIKRLQPSAVSLLGLLSPVMATALGFLLLGQSLTPLQIVGGVLVLWSIWAGQRQAPGKR</sequence>
<dbReference type="PANTHER" id="PTHR32322:SF2">
    <property type="entry name" value="EAMA DOMAIN-CONTAINING PROTEIN"/>
    <property type="match status" value="1"/>
</dbReference>
<comment type="caution">
    <text evidence="8">The sequence shown here is derived from an EMBL/GenBank/DDBJ whole genome shotgun (WGS) entry which is preliminary data.</text>
</comment>
<feature type="transmembrane region" description="Helical" evidence="6">
    <location>
        <begin position="40"/>
        <end position="58"/>
    </location>
</feature>